<keyword evidence="2" id="KW-1185">Reference proteome</keyword>
<organism evidence="1 2">
    <name type="scientific">Thalassococcus profundi</name>
    <dbReference type="NCBI Taxonomy" id="2282382"/>
    <lineage>
        <taxon>Bacteria</taxon>
        <taxon>Pseudomonadati</taxon>
        <taxon>Pseudomonadota</taxon>
        <taxon>Alphaproteobacteria</taxon>
        <taxon>Rhodobacterales</taxon>
        <taxon>Roseobacteraceae</taxon>
        <taxon>Thalassococcus</taxon>
    </lineage>
</organism>
<gene>
    <name evidence="1" type="ORF">DU478_06335</name>
</gene>
<sequence>MFLLVLSVAEPVAANRLCGQYEKDWAQIEKAKDVTPKDLANAYLSLYGKKNFDREAQAVLTRMTSEGIGLEPALAAHLERYHADKSAEERAKIEQTVRSQLGLSAEVLELILFYEGVEVTLDMAEARLLKSIKRRSLDPAPHLQFLRDRAASYGKIGLRPSAAMVKAYTEAWNTYEVRTGVLGVDPLPVGGKCFIDAAYKIDGAFRSDALKAQPFGKGKDRSRRWNRLDEVTAKNFGNAYIMVRGAVFAAAQE</sequence>
<proteinExistence type="predicted"/>
<dbReference type="Proteomes" id="UP000253977">
    <property type="component" value="Unassembled WGS sequence"/>
</dbReference>
<accession>A0A369TPX5</accession>
<evidence type="ECO:0000313" key="1">
    <source>
        <dbReference type="EMBL" id="RDD67341.1"/>
    </source>
</evidence>
<dbReference type="AlphaFoldDB" id="A0A369TPX5"/>
<protein>
    <submittedName>
        <fullName evidence="1">Uncharacterized protein</fullName>
    </submittedName>
</protein>
<reference evidence="1 2" key="1">
    <citation type="submission" date="2018-07" db="EMBL/GenBank/DDBJ databases">
        <title>Thalassococcus profundi sp. nov., a marine bacterium isolated from deep seawater of Okinawa Trough.</title>
        <authorList>
            <person name="Yu M."/>
        </authorList>
    </citation>
    <scope>NUCLEOTIDE SEQUENCE [LARGE SCALE GENOMIC DNA]</scope>
    <source>
        <strain evidence="1 2">WRAS1</strain>
    </source>
</reference>
<evidence type="ECO:0000313" key="2">
    <source>
        <dbReference type="Proteomes" id="UP000253977"/>
    </source>
</evidence>
<dbReference type="EMBL" id="QPMK01000003">
    <property type="protein sequence ID" value="RDD67341.1"/>
    <property type="molecule type" value="Genomic_DNA"/>
</dbReference>
<comment type="caution">
    <text evidence="1">The sequence shown here is derived from an EMBL/GenBank/DDBJ whole genome shotgun (WGS) entry which is preliminary data.</text>
</comment>
<name>A0A369TPX5_9RHOB</name>